<protein>
    <recommendedName>
        <fullName evidence="4">Fibronectin type-III domain-containing protein</fullName>
    </recommendedName>
</protein>
<evidence type="ECO:0000256" key="1">
    <source>
        <dbReference type="SAM" id="Phobius"/>
    </source>
</evidence>
<dbReference type="InterPro" id="IPR036116">
    <property type="entry name" value="FN3_sf"/>
</dbReference>
<dbReference type="Proteomes" id="UP000181917">
    <property type="component" value="Unassembled WGS sequence"/>
</dbReference>
<proteinExistence type="predicted"/>
<keyword evidence="1" id="KW-0812">Transmembrane</keyword>
<reference evidence="2 3" key="1">
    <citation type="submission" date="2016-10" db="EMBL/GenBank/DDBJ databases">
        <authorList>
            <person name="de Groot N.N."/>
        </authorList>
    </citation>
    <scope>NUCLEOTIDE SEQUENCE [LARGE SCALE GENOMIC DNA]</scope>
    <source>
        <strain evidence="2 3">DSM 20117</strain>
    </source>
</reference>
<keyword evidence="1" id="KW-1133">Transmembrane helix</keyword>
<evidence type="ECO:0000313" key="2">
    <source>
        <dbReference type="EMBL" id="SDQ28769.1"/>
    </source>
</evidence>
<organism evidence="2 3">
    <name type="scientific">Crystallibacter crystallopoietes</name>
    <dbReference type="NCBI Taxonomy" id="37928"/>
    <lineage>
        <taxon>Bacteria</taxon>
        <taxon>Bacillati</taxon>
        <taxon>Actinomycetota</taxon>
        <taxon>Actinomycetes</taxon>
        <taxon>Micrococcales</taxon>
        <taxon>Micrococcaceae</taxon>
        <taxon>Crystallibacter</taxon>
    </lineage>
</organism>
<dbReference type="GO" id="GO:0005975">
    <property type="term" value="P:carbohydrate metabolic process"/>
    <property type="evidence" value="ECO:0007669"/>
    <property type="project" value="UniProtKB-ARBA"/>
</dbReference>
<keyword evidence="3" id="KW-1185">Reference proteome</keyword>
<feature type="transmembrane region" description="Helical" evidence="1">
    <location>
        <begin position="31"/>
        <end position="52"/>
    </location>
</feature>
<dbReference type="AlphaFoldDB" id="A0A1H0ZN68"/>
<evidence type="ECO:0008006" key="4">
    <source>
        <dbReference type="Google" id="ProtNLM"/>
    </source>
</evidence>
<accession>A0A1H0ZN68</accession>
<keyword evidence="1" id="KW-0472">Membrane</keyword>
<dbReference type="Gene3D" id="2.60.40.10">
    <property type="entry name" value="Immunoglobulins"/>
    <property type="match status" value="1"/>
</dbReference>
<evidence type="ECO:0000313" key="3">
    <source>
        <dbReference type="Proteomes" id="UP000181917"/>
    </source>
</evidence>
<sequence length="703" mass="68165">MLVPSQPAAPESPPGVRASALPLRRLLRSSAIVVAVWFLAVVLGAGPASAYWTATGSVTAEVSTGTLSAPTAVTVSLIGASTIPVNWTASSGTPNPEGYYITRSSSNGMAVPACGTSSTVLVTGTSCTDTAVAAGTFTYTVTAVYKSWTAASVPSGAVTVVAANKLAFTTSPSGATAGAPISPAVAVSLQSVLGTTVEAAGVPITVSLSGLNLNGARLSGTLTALTNAQGVAVFNDLSIDKAGLGFTLTATSSGLLDATSSPFTVNAPLPASRLVITTPPVSGPASATASLGQVTLQLQDASGNSAPAPAGGTVVALSSNSTGTKVFSATASGTPTTSLTIPAGSSTASFYYGDTKAGTPTLTISASGLTSAIQTATVSAAAASRMVFTSAPVSGAASATANLGPATVQRQDTFGNPVTAGATTLALTSNSAGGKVFSATAGGSTTTSVTIPAGSSTASFYYGDTKAGTPTLTVSASGLTSATQTATINAAAASKVVFTSAPVSGAASATATLGPATVQRQDTFGNPVTAGATTLALSSNSTGSKVFSATAGGTSTTNVMIPAGSSTASFYYGDTKAGTPTLTVSANGLTSATQTATVTAAPAARLMFGQQPPSTVRGGQVIAPAVTVLIVDGFGNQTTGTVQVTMRKGASPGDLKGSLTITAVNGIATFSDLYIAGQATASHVLIASTPGFADVTSNPFNAN</sequence>
<dbReference type="EMBL" id="FNKH01000002">
    <property type="protein sequence ID" value="SDQ28769.1"/>
    <property type="molecule type" value="Genomic_DNA"/>
</dbReference>
<gene>
    <name evidence="2" type="ORF">SAMN04489742_0461</name>
</gene>
<name>A0A1H0ZN68_9MICC</name>
<dbReference type="InterPro" id="IPR013783">
    <property type="entry name" value="Ig-like_fold"/>
</dbReference>
<dbReference type="STRING" id="37928.SAMN04489742_0461"/>
<dbReference type="SUPFAM" id="SSF49265">
    <property type="entry name" value="Fibronectin type III"/>
    <property type="match status" value="1"/>
</dbReference>